<accession>A0A8J6HI10</accession>
<dbReference type="SMART" id="SM00360">
    <property type="entry name" value="RRM"/>
    <property type="match status" value="1"/>
</dbReference>
<keyword evidence="13" id="KW-0689">Ribosomal protein</keyword>
<dbReference type="InterPro" id="IPR035979">
    <property type="entry name" value="RBD_domain_sf"/>
</dbReference>
<feature type="region of interest" description="Disordered" evidence="25">
    <location>
        <begin position="820"/>
        <end position="845"/>
    </location>
</feature>
<evidence type="ECO:0000256" key="19">
    <source>
        <dbReference type="ARBA" id="ARBA00032031"/>
    </source>
</evidence>
<evidence type="ECO:0000256" key="4">
    <source>
        <dbReference type="ARBA" id="ARBA00008431"/>
    </source>
</evidence>
<dbReference type="GO" id="GO:0008270">
    <property type="term" value="F:zinc ion binding"/>
    <property type="evidence" value="ECO:0007669"/>
    <property type="project" value="UniProtKB-KW"/>
</dbReference>
<keyword evidence="23" id="KW-0862">Zinc</keyword>
<dbReference type="PRINTS" id="PR01270">
    <property type="entry name" value="HDASUPER"/>
</dbReference>
<dbReference type="GO" id="GO:0003723">
    <property type="term" value="F:RNA binding"/>
    <property type="evidence" value="ECO:0007669"/>
    <property type="project" value="UniProtKB-UniRule"/>
</dbReference>
<evidence type="ECO:0000256" key="3">
    <source>
        <dbReference type="ARBA" id="ARBA00004514"/>
    </source>
</evidence>
<dbReference type="GO" id="GO:1990904">
    <property type="term" value="C:ribonucleoprotein complex"/>
    <property type="evidence" value="ECO:0007669"/>
    <property type="project" value="UniProtKB-KW"/>
</dbReference>
<evidence type="ECO:0000256" key="1">
    <source>
        <dbReference type="ARBA" id="ARBA00004123"/>
    </source>
</evidence>
<dbReference type="PANTHER" id="PTHR10625">
    <property type="entry name" value="HISTONE DEACETYLASE HDAC1-RELATED"/>
    <property type="match status" value="1"/>
</dbReference>
<keyword evidence="15" id="KW-0090">Biological rhythms</keyword>
<evidence type="ECO:0000256" key="12">
    <source>
        <dbReference type="ARBA" id="ARBA00022884"/>
    </source>
</evidence>
<evidence type="ECO:0000313" key="28">
    <source>
        <dbReference type="EMBL" id="KAH0815025.1"/>
    </source>
</evidence>
<proteinExistence type="inferred from homology"/>
<dbReference type="GO" id="GO:0005694">
    <property type="term" value="C:chromosome"/>
    <property type="evidence" value="ECO:0007669"/>
    <property type="project" value="UniProtKB-SubCell"/>
</dbReference>
<evidence type="ECO:0000313" key="29">
    <source>
        <dbReference type="Proteomes" id="UP000719412"/>
    </source>
</evidence>
<evidence type="ECO:0000256" key="24">
    <source>
        <dbReference type="PROSITE-ProRule" id="PRU00176"/>
    </source>
</evidence>
<dbReference type="GO" id="GO:0040029">
    <property type="term" value="P:epigenetic regulation of gene expression"/>
    <property type="evidence" value="ECO:0007669"/>
    <property type="project" value="TreeGrafter"/>
</dbReference>
<dbReference type="SUPFAM" id="SSF54928">
    <property type="entry name" value="RNA-binding domain, RBD"/>
    <property type="match status" value="1"/>
</dbReference>
<evidence type="ECO:0000256" key="9">
    <source>
        <dbReference type="ARBA" id="ARBA00022491"/>
    </source>
</evidence>
<evidence type="ECO:0000256" key="5">
    <source>
        <dbReference type="ARBA" id="ARBA00012111"/>
    </source>
</evidence>
<keyword evidence="8" id="KW-0963">Cytoplasm</keyword>
<dbReference type="InterPro" id="IPR003084">
    <property type="entry name" value="HDAC_I/II"/>
</dbReference>
<dbReference type="InterPro" id="IPR012677">
    <property type="entry name" value="Nucleotide-bd_a/b_plait_sf"/>
</dbReference>
<dbReference type="Proteomes" id="UP000719412">
    <property type="component" value="Unassembled WGS sequence"/>
</dbReference>
<feature type="region of interest" description="Disordered" evidence="25">
    <location>
        <begin position="556"/>
        <end position="594"/>
    </location>
</feature>
<dbReference type="GO" id="GO:0006412">
    <property type="term" value="P:translation"/>
    <property type="evidence" value="ECO:0007669"/>
    <property type="project" value="InterPro"/>
</dbReference>
<keyword evidence="7" id="KW-0158">Chromosome</keyword>
<evidence type="ECO:0000256" key="18">
    <source>
        <dbReference type="ARBA" id="ARBA00023274"/>
    </source>
</evidence>
<comment type="similarity">
    <text evidence="22">Belongs to the histone deacetylase family. HD Type 1 subfamily.</text>
</comment>
<feature type="region of interest" description="Disordered" evidence="25">
    <location>
        <begin position="899"/>
        <end position="1001"/>
    </location>
</feature>
<dbReference type="GO" id="GO:0141221">
    <property type="term" value="F:histone deacetylase activity, hydrolytic mechanism"/>
    <property type="evidence" value="ECO:0007669"/>
    <property type="project" value="UniProtKB-EC"/>
</dbReference>
<dbReference type="CDD" id="cd10005">
    <property type="entry name" value="HDAC3"/>
    <property type="match status" value="1"/>
</dbReference>
<evidence type="ECO:0000256" key="16">
    <source>
        <dbReference type="ARBA" id="ARBA00023163"/>
    </source>
</evidence>
<comment type="caution">
    <text evidence="28">The sequence shown here is derived from an EMBL/GenBank/DDBJ whole genome shotgun (WGS) entry which is preliminary data.</text>
</comment>
<organism evidence="28 29">
    <name type="scientific">Tenebrio molitor</name>
    <name type="common">Yellow mealworm beetle</name>
    <dbReference type="NCBI Taxonomy" id="7067"/>
    <lineage>
        <taxon>Eukaryota</taxon>
        <taxon>Metazoa</taxon>
        <taxon>Ecdysozoa</taxon>
        <taxon>Arthropoda</taxon>
        <taxon>Hexapoda</taxon>
        <taxon>Insecta</taxon>
        <taxon>Pterygota</taxon>
        <taxon>Neoptera</taxon>
        <taxon>Endopterygota</taxon>
        <taxon>Coleoptera</taxon>
        <taxon>Polyphaga</taxon>
        <taxon>Cucujiformia</taxon>
        <taxon>Tenebrionidae</taxon>
        <taxon>Tenebrio</taxon>
    </lineage>
</organism>
<feature type="compositionally biased region" description="Basic residues" evidence="25">
    <location>
        <begin position="948"/>
        <end position="977"/>
    </location>
</feature>
<evidence type="ECO:0000256" key="10">
    <source>
        <dbReference type="ARBA" id="ARBA00022801"/>
    </source>
</evidence>
<evidence type="ECO:0000259" key="27">
    <source>
        <dbReference type="PROSITE" id="PS50158"/>
    </source>
</evidence>
<feature type="domain" description="CCHC-type" evidence="27">
    <location>
        <begin position="529"/>
        <end position="545"/>
    </location>
</feature>
<keyword evidence="18" id="KW-0687">Ribonucleoprotein</keyword>
<dbReference type="CDD" id="cd00513">
    <property type="entry name" value="Ribosomal_L32_L32e"/>
    <property type="match status" value="1"/>
</dbReference>
<dbReference type="EC" id="3.5.1.98" evidence="5"/>
<dbReference type="InterPro" id="IPR023801">
    <property type="entry name" value="His_deacetylse_dom"/>
</dbReference>
<dbReference type="InterPro" id="IPR036351">
    <property type="entry name" value="Ribosomal_eL32_sf"/>
</dbReference>
<dbReference type="Pfam" id="PF00850">
    <property type="entry name" value="Hist_deacetyl"/>
    <property type="match status" value="1"/>
</dbReference>
<dbReference type="InterPro" id="IPR000504">
    <property type="entry name" value="RRM_dom"/>
</dbReference>
<comment type="subcellular location">
    <subcellularLocation>
        <location evidence="2">Chromosome</location>
    </subcellularLocation>
    <subcellularLocation>
        <location evidence="3">Cytoplasm</location>
        <location evidence="3">Cytosol</location>
    </subcellularLocation>
    <subcellularLocation>
        <location evidence="1">Nucleus</location>
    </subcellularLocation>
</comment>
<evidence type="ECO:0000256" key="6">
    <source>
        <dbReference type="ARBA" id="ARBA00015428"/>
    </source>
</evidence>
<dbReference type="PRINTS" id="PR01271">
    <property type="entry name" value="HISDACETLASE"/>
</dbReference>
<reference evidence="28" key="2">
    <citation type="submission" date="2021-08" db="EMBL/GenBank/DDBJ databases">
        <authorList>
            <person name="Eriksson T."/>
        </authorList>
    </citation>
    <scope>NUCLEOTIDE SEQUENCE</scope>
    <source>
        <strain evidence="28">Stoneville</strain>
        <tissue evidence="28">Whole head</tissue>
    </source>
</reference>
<dbReference type="InterPro" id="IPR023696">
    <property type="entry name" value="Ureohydrolase_dom_sf"/>
</dbReference>
<dbReference type="GO" id="GO:0003735">
    <property type="term" value="F:structural constituent of ribosome"/>
    <property type="evidence" value="ECO:0007669"/>
    <property type="project" value="InterPro"/>
</dbReference>
<comment type="catalytic activity">
    <reaction evidence="21">
        <text>N(6)-acetyl-L-lysyl-[histone] + H2O = L-lysyl-[histone] + acetate</text>
        <dbReference type="Rhea" id="RHEA:58196"/>
        <dbReference type="Rhea" id="RHEA-COMP:9845"/>
        <dbReference type="Rhea" id="RHEA-COMP:11338"/>
        <dbReference type="ChEBI" id="CHEBI:15377"/>
        <dbReference type="ChEBI" id="CHEBI:29969"/>
        <dbReference type="ChEBI" id="CHEBI:30089"/>
        <dbReference type="ChEBI" id="CHEBI:61930"/>
        <dbReference type="EC" id="3.5.1.98"/>
    </reaction>
</comment>
<dbReference type="InterPro" id="IPR001515">
    <property type="entry name" value="Ribosomal_eL32"/>
</dbReference>
<evidence type="ECO:0000256" key="23">
    <source>
        <dbReference type="PROSITE-ProRule" id="PRU00047"/>
    </source>
</evidence>
<evidence type="ECO:0000256" key="2">
    <source>
        <dbReference type="ARBA" id="ARBA00004286"/>
    </source>
</evidence>
<keyword evidence="9" id="KW-0678">Repressor</keyword>
<feature type="compositionally biased region" description="Basic residues" evidence="25">
    <location>
        <begin position="556"/>
        <end position="565"/>
    </location>
</feature>
<feature type="compositionally biased region" description="Acidic residues" evidence="25">
    <location>
        <begin position="581"/>
        <end position="594"/>
    </location>
</feature>
<dbReference type="PROSITE" id="PS50102">
    <property type="entry name" value="RRM"/>
    <property type="match status" value="1"/>
</dbReference>
<comment type="similarity">
    <text evidence="4">Belongs to the eukaryotic ribosomal protein eL32 family.</text>
</comment>
<keyword evidence="23" id="KW-0479">Metal-binding</keyword>
<dbReference type="Pfam" id="PF00076">
    <property type="entry name" value="RRM_1"/>
    <property type="match status" value="1"/>
</dbReference>
<dbReference type="Pfam" id="PF01655">
    <property type="entry name" value="Ribosomal_L32e"/>
    <property type="match status" value="1"/>
</dbReference>
<feature type="compositionally biased region" description="Acidic residues" evidence="25">
    <location>
        <begin position="986"/>
        <end position="1001"/>
    </location>
</feature>
<dbReference type="AlphaFoldDB" id="A0A8J6HI10"/>
<sequence>MSKHRVSYFFNPDVGNFHYGTGHPMKPHRLSVIHSLVLNYGLHKHMQIYRPYKASAHDMCRFHSDEYIDFLQKVTPQNIQAFTKHLSHYNVGDDCPVFWGLFDFCSMYTGASLEGAMKLNNNHCDIAVNWSGGLHHAKKFEASGFCYVNDIVIGILELLKYHARVLYIDIDVHHGDGVQEAFYLTDRVMTVSFHKYGNYFFPGTGDMYEIGAESGRYYSVNVPLKEGIDDASYWMVFKPVISSVMEFFQPTAIVLQCGADSLANDRLGCFSLSTKGHGECVKFVKSLNVPTLVVGGGGYTLRNVARCWTYETSLLVDEQISNELPYTEYLEFFAPDFTLHPEVVTRQENANSRQYLEAITKFVCDNLKMCQHSPSVQMHDVPGDTIPEDDKIKEEEDPDVRISQDLEDKIVEAKNEFYDGDKDNDKEDMETKSTVYISNIPYDLRNNDLHKLFEKYGKIVKVTVLKDRDTRKSRGVAFILFLKVEDAVKCVEETNLKEMFGRTLRASIAKDNGRTTEFIRRRDYPDKTKCYECGEYGHLSYKCTRNVLGEREAPLKKVRKRKKKTQMSLTEEQKEYFDSSDSNENDEQNKEDEETLSAAIAHEQEKYDLENYRYKVATGNYEDGSATDEPPKKLIKKSNYFSDEEEIYRPQIVKKRTKKFIRHQSDRYGKLKRNWRKPKGIDNRVRRRFKGQFLMPNIGYGSNSKTRHMLPTGFRKVLVHNVKELEVLLMQNRKYCAEIAHGVSSKKRKEIVERAQQLSVRVTNGHARLRSQENEGVAIGREVLAGSCSATTGTLWTYDHSSLKSCLVWRARVADLSNSAALPPPSGPLRGALEPPVGPWGPSGPRLPNLKIIARQFLQDRIRLPSRPGPSSQSIRIERRSPLNTRSYRVVRISYKMSDDAAPAKRGRKSNAEKAEKNDTKVESKKRARKDVKAAEGDSNDESAAPMKRGRGRPKGSTKKKSPVKPKSKATGRRGRPKKEEVKDSADEDGEENDAAEEDDD</sequence>
<dbReference type="EMBL" id="JABDTM020023656">
    <property type="protein sequence ID" value="KAH0815025.1"/>
    <property type="molecule type" value="Genomic_DNA"/>
</dbReference>
<keyword evidence="14" id="KW-0805">Transcription regulation</keyword>
<dbReference type="Gene3D" id="3.40.800.20">
    <property type="entry name" value="Histone deacetylase domain"/>
    <property type="match status" value="1"/>
</dbReference>
<evidence type="ECO:0000259" key="26">
    <source>
        <dbReference type="PROSITE" id="PS50102"/>
    </source>
</evidence>
<keyword evidence="29" id="KW-1185">Reference proteome</keyword>
<evidence type="ECO:0000256" key="17">
    <source>
        <dbReference type="ARBA" id="ARBA00023242"/>
    </source>
</evidence>
<keyword evidence="16" id="KW-0804">Transcription</keyword>
<dbReference type="FunFam" id="3.40.800.20:FF:000004">
    <property type="entry name" value="Histone deacetylase"/>
    <property type="match status" value="1"/>
</dbReference>
<evidence type="ECO:0000256" key="11">
    <source>
        <dbReference type="ARBA" id="ARBA00022853"/>
    </source>
</evidence>
<dbReference type="CDD" id="cd12393">
    <property type="entry name" value="RRM_ZCRB1"/>
    <property type="match status" value="1"/>
</dbReference>
<keyword evidence="17" id="KW-0539">Nucleus</keyword>
<dbReference type="InterPro" id="IPR034219">
    <property type="entry name" value="ZCRB1_RRM"/>
</dbReference>
<keyword evidence="11" id="KW-0156">Chromatin regulator</keyword>
<evidence type="ECO:0000256" key="8">
    <source>
        <dbReference type="ARBA" id="ARBA00022490"/>
    </source>
</evidence>
<evidence type="ECO:0000256" key="21">
    <source>
        <dbReference type="ARBA" id="ARBA00048287"/>
    </source>
</evidence>
<dbReference type="SMART" id="SM01393">
    <property type="entry name" value="Ribosomal_L32e"/>
    <property type="match status" value="1"/>
</dbReference>
<evidence type="ECO:0000256" key="14">
    <source>
        <dbReference type="ARBA" id="ARBA00023015"/>
    </source>
</evidence>
<gene>
    <name evidence="28" type="ORF">GEV33_007766</name>
</gene>
<feature type="region of interest" description="Disordered" evidence="25">
    <location>
        <begin position="862"/>
        <end position="881"/>
    </location>
</feature>
<dbReference type="Gene3D" id="3.30.70.330">
    <property type="match status" value="1"/>
</dbReference>
<dbReference type="PANTHER" id="PTHR10625:SF36">
    <property type="entry name" value="HISTONE DEACETYLASE 3"/>
    <property type="match status" value="1"/>
</dbReference>
<dbReference type="PROSITE" id="PS50158">
    <property type="entry name" value="ZF_CCHC"/>
    <property type="match status" value="1"/>
</dbReference>
<dbReference type="InterPro" id="IPR037138">
    <property type="entry name" value="His_deacetylse_dom_sf"/>
</dbReference>
<dbReference type="GO" id="GO:0048511">
    <property type="term" value="P:rhythmic process"/>
    <property type="evidence" value="ECO:0007669"/>
    <property type="project" value="UniProtKB-KW"/>
</dbReference>
<feature type="domain" description="RRM" evidence="26">
    <location>
        <begin position="433"/>
        <end position="511"/>
    </location>
</feature>
<evidence type="ECO:0000256" key="15">
    <source>
        <dbReference type="ARBA" id="ARBA00023108"/>
    </source>
</evidence>
<reference evidence="28" key="1">
    <citation type="journal article" date="2020" name="J Insects Food Feed">
        <title>The yellow mealworm (Tenebrio molitor) genome: a resource for the emerging insects as food and feed industry.</title>
        <authorList>
            <person name="Eriksson T."/>
            <person name="Andere A."/>
            <person name="Kelstrup H."/>
            <person name="Emery V."/>
            <person name="Picard C."/>
        </authorList>
    </citation>
    <scope>NUCLEOTIDE SEQUENCE</scope>
    <source>
        <strain evidence="28">Stoneville</strain>
        <tissue evidence="28">Whole head</tissue>
    </source>
</reference>
<dbReference type="InterPro" id="IPR018263">
    <property type="entry name" value="Ribosomal_eL32_CS"/>
</dbReference>
<protein>
    <recommendedName>
        <fullName evidence="20">Histone deacetylase 3</fullName>
        <ecNumber evidence="5">3.5.1.98</ecNumber>
    </recommendedName>
    <alternativeName>
        <fullName evidence="19">U11/U12 small nuclear ribonucleoprotein 31 kDa protein</fullName>
    </alternativeName>
    <alternativeName>
        <fullName evidence="6">Zinc finger CCHC-type and RNA-binding motif-containing protein 1</fullName>
    </alternativeName>
</protein>
<dbReference type="GO" id="GO:0005829">
    <property type="term" value="C:cytosol"/>
    <property type="evidence" value="ECO:0007669"/>
    <property type="project" value="UniProtKB-SubCell"/>
</dbReference>
<dbReference type="InterPro" id="IPR001878">
    <property type="entry name" value="Znf_CCHC"/>
</dbReference>
<dbReference type="GO" id="GO:0005634">
    <property type="term" value="C:nucleus"/>
    <property type="evidence" value="ECO:0007669"/>
    <property type="project" value="UniProtKB-SubCell"/>
</dbReference>
<dbReference type="InterPro" id="IPR000286">
    <property type="entry name" value="HDACs"/>
</dbReference>
<feature type="compositionally biased region" description="Basic and acidic residues" evidence="25">
    <location>
        <begin position="910"/>
        <end position="936"/>
    </location>
</feature>
<dbReference type="PROSITE" id="PS00580">
    <property type="entry name" value="RIBOSOMAL_L32E"/>
    <property type="match status" value="1"/>
</dbReference>
<evidence type="ECO:0000256" key="25">
    <source>
        <dbReference type="SAM" id="MobiDB-lite"/>
    </source>
</evidence>
<dbReference type="SUPFAM" id="SSF52042">
    <property type="entry name" value="Ribosomal protein L32e"/>
    <property type="match status" value="1"/>
</dbReference>
<keyword evidence="23" id="KW-0863">Zinc-finger</keyword>
<dbReference type="GO" id="GO:0005840">
    <property type="term" value="C:ribosome"/>
    <property type="evidence" value="ECO:0007669"/>
    <property type="project" value="UniProtKB-KW"/>
</dbReference>
<name>A0A8J6HI10_TENMO</name>
<dbReference type="SUPFAM" id="SSF52768">
    <property type="entry name" value="Arginase/deacetylase"/>
    <property type="match status" value="1"/>
</dbReference>
<keyword evidence="10" id="KW-0378">Hydrolase</keyword>
<keyword evidence="12 24" id="KW-0694">RNA-binding</keyword>
<evidence type="ECO:0000256" key="13">
    <source>
        <dbReference type="ARBA" id="ARBA00022980"/>
    </source>
</evidence>
<evidence type="ECO:0000256" key="20">
    <source>
        <dbReference type="ARBA" id="ARBA00040349"/>
    </source>
</evidence>
<evidence type="ECO:0000256" key="7">
    <source>
        <dbReference type="ARBA" id="ARBA00022454"/>
    </source>
</evidence>
<evidence type="ECO:0000256" key="22">
    <source>
        <dbReference type="ARBA" id="ARBA00061569"/>
    </source>
</evidence>